<feature type="repeat" description="TPR" evidence="3">
    <location>
        <begin position="108"/>
        <end position="141"/>
    </location>
</feature>
<dbReference type="Gene3D" id="1.25.40.10">
    <property type="entry name" value="Tetratricopeptide repeat domain"/>
    <property type="match status" value="4"/>
</dbReference>
<dbReference type="Pfam" id="PF13374">
    <property type="entry name" value="TPR_10"/>
    <property type="match status" value="1"/>
</dbReference>
<dbReference type="PANTHER" id="PTHR44943:SF8">
    <property type="entry name" value="TPR REPEAT-CONTAINING PROTEIN MJ0263"/>
    <property type="match status" value="1"/>
</dbReference>
<feature type="repeat" description="TPR" evidence="3">
    <location>
        <begin position="142"/>
        <end position="175"/>
    </location>
</feature>
<reference evidence="5 6" key="1">
    <citation type="submission" date="2020-08" db="EMBL/GenBank/DDBJ databases">
        <title>Novel species isolated from subtropical streams in China.</title>
        <authorList>
            <person name="Lu H."/>
        </authorList>
    </citation>
    <scope>NUCLEOTIDE SEQUENCE [LARGE SCALE GENOMIC DNA]</scope>
    <source>
        <strain evidence="5 6">CY18W</strain>
    </source>
</reference>
<dbReference type="SUPFAM" id="SSF48452">
    <property type="entry name" value="TPR-like"/>
    <property type="match status" value="1"/>
</dbReference>
<dbReference type="SUPFAM" id="SSF53335">
    <property type="entry name" value="S-adenosyl-L-methionine-dependent methyltransferases"/>
    <property type="match status" value="1"/>
</dbReference>
<dbReference type="InterPro" id="IPR019734">
    <property type="entry name" value="TPR_rpt"/>
</dbReference>
<keyword evidence="6" id="KW-1185">Reference proteome</keyword>
<protein>
    <submittedName>
        <fullName evidence="5">Tetratricopeptide repeat protein</fullName>
    </submittedName>
</protein>
<gene>
    <name evidence="5" type="ORF">H8L32_04270</name>
</gene>
<dbReference type="PROSITE" id="PS50005">
    <property type="entry name" value="TPR"/>
    <property type="match status" value="5"/>
</dbReference>
<dbReference type="Gene3D" id="3.40.50.150">
    <property type="entry name" value="Vaccinia Virus protein VP39"/>
    <property type="match status" value="1"/>
</dbReference>
<dbReference type="InterPro" id="IPR051685">
    <property type="entry name" value="Ycf3/AcsC/BcsC/TPR_MFPF"/>
</dbReference>
<proteinExistence type="predicted"/>
<evidence type="ECO:0000256" key="2">
    <source>
        <dbReference type="ARBA" id="ARBA00022803"/>
    </source>
</evidence>
<dbReference type="SMART" id="SM00028">
    <property type="entry name" value="TPR"/>
    <property type="match status" value="8"/>
</dbReference>
<dbReference type="PANTHER" id="PTHR44943">
    <property type="entry name" value="CELLULOSE SYNTHASE OPERON PROTEIN C"/>
    <property type="match status" value="1"/>
</dbReference>
<dbReference type="Proteomes" id="UP000650424">
    <property type="component" value="Unassembled WGS sequence"/>
</dbReference>
<keyword evidence="2 3" id="KW-0802">TPR repeat</keyword>
<feature type="repeat" description="TPR" evidence="3">
    <location>
        <begin position="74"/>
        <end position="107"/>
    </location>
</feature>
<dbReference type="InterPro" id="IPR011990">
    <property type="entry name" value="TPR-like_helical_dom_sf"/>
</dbReference>
<feature type="repeat" description="TPR" evidence="3">
    <location>
        <begin position="40"/>
        <end position="73"/>
    </location>
</feature>
<name>A0ABR6ZLF2_9BURK</name>
<dbReference type="PROSITE" id="PS50293">
    <property type="entry name" value="TPR_REGION"/>
    <property type="match status" value="1"/>
</dbReference>
<dbReference type="RefSeq" id="WP_186945939.1">
    <property type="nucleotide sequence ID" value="NZ_JACOGF010000002.1"/>
</dbReference>
<comment type="caution">
    <text evidence="5">The sequence shown here is derived from an EMBL/GenBank/DDBJ whole genome shotgun (WGS) entry which is preliminary data.</text>
</comment>
<feature type="domain" description="Methyltransferase type 11" evidence="4">
    <location>
        <begin position="344"/>
        <end position="437"/>
    </location>
</feature>
<dbReference type="CDD" id="cd02440">
    <property type="entry name" value="AdoMet_MTases"/>
    <property type="match status" value="1"/>
</dbReference>
<dbReference type="Pfam" id="PF08241">
    <property type="entry name" value="Methyltransf_11"/>
    <property type="match status" value="1"/>
</dbReference>
<evidence type="ECO:0000256" key="3">
    <source>
        <dbReference type="PROSITE-ProRule" id="PRU00339"/>
    </source>
</evidence>
<evidence type="ECO:0000259" key="4">
    <source>
        <dbReference type="Pfam" id="PF08241"/>
    </source>
</evidence>
<dbReference type="InterPro" id="IPR013216">
    <property type="entry name" value="Methyltransf_11"/>
</dbReference>
<accession>A0ABR6ZLF2</accession>
<evidence type="ECO:0000256" key="1">
    <source>
        <dbReference type="ARBA" id="ARBA00022737"/>
    </source>
</evidence>
<dbReference type="InterPro" id="IPR029063">
    <property type="entry name" value="SAM-dependent_MTases_sf"/>
</dbReference>
<keyword evidence="1" id="KW-0677">Repeat</keyword>
<evidence type="ECO:0000313" key="5">
    <source>
        <dbReference type="EMBL" id="MBC3916693.1"/>
    </source>
</evidence>
<dbReference type="Pfam" id="PF13431">
    <property type="entry name" value="TPR_17"/>
    <property type="match status" value="1"/>
</dbReference>
<sequence>MKTANIQTLLEQALTHHQQGQFEQAEALYLQVLQVQENQFDALQLLGTLARQRGNVQTAIDWLQQAIAVNPQQAIAHSNLGAALQDLGRSQEAVASYDRALLLKPDYAMACNNRGNALRSLRELEQALASYDQALQITPAYPEALLNRGLLLQELAEHESALPDFDDALALRKNYTEALFARAVSLQYLHAHEEALQDYDHLLRLHPAHSEAWCNRGMLLQKMQQYETALHSIDQALAHKADFAKAHQQRGHCLRLLQRNGEAINAYQNALAHGANAEQIHYALAAMGTGDTPATAPPGYVTELFDQYADHFDRHLLDVLGYTVPDLLAAAIQRHRNTATCHSLDLGCGTGLCAPLLRHYSSRLVGVDLSEKMLVKARQTGLYDSLHCTDIASFLLTATAAEYDLIVAADVFVYIGDLQHVFAGVSHVLRHGGLFAFSAEAGDSPDFSLRPSHRYAHAIAYLQDLAQQHGFTILETSQEFARRDHGEDIAIHIMLLQKI</sequence>
<dbReference type="Pfam" id="PF13414">
    <property type="entry name" value="TPR_11"/>
    <property type="match status" value="2"/>
</dbReference>
<organism evidence="5 6">
    <name type="scientific">Undibacterium hunanense</name>
    <dbReference type="NCBI Taxonomy" id="2762292"/>
    <lineage>
        <taxon>Bacteria</taxon>
        <taxon>Pseudomonadati</taxon>
        <taxon>Pseudomonadota</taxon>
        <taxon>Betaproteobacteria</taxon>
        <taxon>Burkholderiales</taxon>
        <taxon>Oxalobacteraceae</taxon>
        <taxon>Undibacterium</taxon>
    </lineage>
</organism>
<dbReference type="EMBL" id="JACOGF010000002">
    <property type="protein sequence ID" value="MBC3916693.1"/>
    <property type="molecule type" value="Genomic_DNA"/>
</dbReference>
<feature type="repeat" description="TPR" evidence="3">
    <location>
        <begin position="210"/>
        <end position="243"/>
    </location>
</feature>
<evidence type="ECO:0000313" key="6">
    <source>
        <dbReference type="Proteomes" id="UP000650424"/>
    </source>
</evidence>